<reference evidence="1 2" key="1">
    <citation type="submission" date="2021-06" db="EMBL/GenBank/DDBJ databases">
        <authorList>
            <person name="Criscuolo A."/>
        </authorList>
    </citation>
    <scope>NUCLEOTIDE SEQUENCE [LARGE SCALE GENOMIC DNA]</scope>
    <source>
        <strain evidence="2">CIP 111802</strain>
    </source>
</reference>
<dbReference type="InterPro" id="IPR000408">
    <property type="entry name" value="Reg_chr_condens"/>
</dbReference>
<protein>
    <submittedName>
        <fullName evidence="1">Uncharacterized protein</fullName>
    </submittedName>
</protein>
<name>A0ABM8VBM2_9BACL</name>
<sequence>MLTDTKIKELLNTSSEKLSALSGGRNHSVFLYRERDERLCIKLFHSVKRKTNKK</sequence>
<gene>
    <name evidence="1" type="ORF">PAECIP111802_00619</name>
</gene>
<accession>A0ABM8VBM2</accession>
<dbReference type="EMBL" id="CAJVCE010000002">
    <property type="protein sequence ID" value="CAG7619748.1"/>
    <property type="molecule type" value="Genomic_DNA"/>
</dbReference>
<evidence type="ECO:0000313" key="1">
    <source>
        <dbReference type="EMBL" id="CAG7619748.1"/>
    </source>
</evidence>
<keyword evidence="2" id="KW-1185">Reference proteome</keyword>
<comment type="caution">
    <text evidence="1">The sequence shown here is derived from an EMBL/GenBank/DDBJ whole genome shotgun (WGS) entry which is preliminary data.</text>
</comment>
<proteinExistence type="predicted"/>
<dbReference type="Proteomes" id="UP000730618">
    <property type="component" value="Unassembled WGS sequence"/>
</dbReference>
<evidence type="ECO:0000313" key="2">
    <source>
        <dbReference type="Proteomes" id="UP000730618"/>
    </source>
</evidence>
<dbReference type="PROSITE" id="PS00626">
    <property type="entry name" value="RCC1_2"/>
    <property type="match status" value="1"/>
</dbReference>
<organism evidence="1 2">
    <name type="scientific">Paenibacillus allorhizosphaerae</name>
    <dbReference type="NCBI Taxonomy" id="2849866"/>
    <lineage>
        <taxon>Bacteria</taxon>
        <taxon>Bacillati</taxon>
        <taxon>Bacillota</taxon>
        <taxon>Bacilli</taxon>
        <taxon>Bacillales</taxon>
        <taxon>Paenibacillaceae</taxon>
        <taxon>Paenibacillus</taxon>
    </lineage>
</organism>